<evidence type="ECO:0000313" key="2">
    <source>
        <dbReference type="Proteomes" id="UP001055172"/>
    </source>
</evidence>
<dbReference type="AlphaFoldDB" id="A0AA37GYW6"/>
<keyword evidence="2" id="KW-1185">Reference proteome</keyword>
<protein>
    <submittedName>
        <fullName evidence="1">Uncharacterized protein</fullName>
    </submittedName>
</protein>
<accession>A0AA37GYW6</accession>
<proteinExistence type="predicted"/>
<sequence>MPCSPQLTANLYLSAQTEAKITVTDSNARTGTDARPNQLCVPFSIINRKLHRAVASSMCVQ</sequence>
<dbReference type="EMBL" id="BPPX01000046">
    <property type="protein sequence ID" value="GJC89879.1"/>
    <property type="molecule type" value="Genomic_DNA"/>
</dbReference>
<comment type="caution">
    <text evidence="1">The sequence shown here is derived from an EMBL/GenBank/DDBJ whole genome shotgun (WGS) entry which is preliminary data.</text>
</comment>
<organism evidence="1 2">
    <name type="scientific">Colletotrichum liriopes</name>
    <dbReference type="NCBI Taxonomy" id="708192"/>
    <lineage>
        <taxon>Eukaryota</taxon>
        <taxon>Fungi</taxon>
        <taxon>Dikarya</taxon>
        <taxon>Ascomycota</taxon>
        <taxon>Pezizomycotina</taxon>
        <taxon>Sordariomycetes</taxon>
        <taxon>Hypocreomycetidae</taxon>
        <taxon>Glomerellales</taxon>
        <taxon>Glomerellaceae</taxon>
        <taxon>Colletotrichum</taxon>
        <taxon>Colletotrichum spaethianum species complex</taxon>
    </lineage>
</organism>
<dbReference type="Proteomes" id="UP001055172">
    <property type="component" value="Unassembled WGS sequence"/>
</dbReference>
<gene>
    <name evidence="1" type="ORF">ColLi_12717</name>
</gene>
<evidence type="ECO:0000313" key="1">
    <source>
        <dbReference type="EMBL" id="GJC89879.1"/>
    </source>
</evidence>
<reference evidence="1 2" key="1">
    <citation type="submission" date="2021-07" db="EMBL/GenBank/DDBJ databases">
        <title>Genome data of Colletotrichum spaethianum.</title>
        <authorList>
            <person name="Utami Y.D."/>
            <person name="Hiruma K."/>
        </authorList>
    </citation>
    <scope>NUCLEOTIDE SEQUENCE [LARGE SCALE GENOMIC DNA]</scope>
    <source>
        <strain evidence="1 2">MAFF 242679</strain>
    </source>
</reference>
<name>A0AA37GYW6_9PEZI</name>